<organism evidence="3 4">
    <name type="scientific">Perilla frutescens var. hirtella</name>
    <name type="common">Perilla citriodora</name>
    <name type="synonym">Perilla setoyensis</name>
    <dbReference type="NCBI Taxonomy" id="608512"/>
    <lineage>
        <taxon>Eukaryota</taxon>
        <taxon>Viridiplantae</taxon>
        <taxon>Streptophyta</taxon>
        <taxon>Embryophyta</taxon>
        <taxon>Tracheophyta</taxon>
        <taxon>Spermatophyta</taxon>
        <taxon>Magnoliopsida</taxon>
        <taxon>eudicotyledons</taxon>
        <taxon>Gunneridae</taxon>
        <taxon>Pentapetalae</taxon>
        <taxon>asterids</taxon>
        <taxon>lamiids</taxon>
        <taxon>Lamiales</taxon>
        <taxon>Lamiaceae</taxon>
        <taxon>Nepetoideae</taxon>
        <taxon>Elsholtzieae</taxon>
        <taxon>Perilla</taxon>
    </lineage>
</organism>
<comment type="caution">
    <text evidence="3">The sequence shown here is derived from an EMBL/GenBank/DDBJ whole genome shotgun (WGS) entry which is preliminary data.</text>
</comment>
<dbReference type="PANTHER" id="PTHR48449">
    <property type="entry name" value="DUF1985 DOMAIN-CONTAINING PROTEIN"/>
    <property type="match status" value="1"/>
</dbReference>
<sequence>MEERREDVDRPSEAEAGEIQWIRRPLQRLKPNILMYIKLELIENIREVLEHFGGQATIQMFRSGCFGHFLDFRGGSIARKAMHALICREVRVQDPAREGRECWFYVNGTTLRFGPSEFALVSGLQFGPSNFDPNAAHPIPPNGIFYRLFEGKKTTVTQMYDKFTDKRLPNHPPDYVKIANILVVYRILFCNDPSRAIDGWVWALVEDADAWNSFPWGGLHISDADALYQSHPQSSTGYGRREGWSVSLTWACEVFPELGRRLGVVGGQFTTPRCLKWSFSSRSSDFSRLFDGQLDIQLMVPSADELQRPYFQSSEGESVLGVRYVAPRAPSKKKLLTNVACRVIPRTCTRPSEQGVGQRTSDEDGLSDHRVSPPRASRAKRPRRTEEERSREPEMRMPGQRPGESFDSWFGRFVNAVAGAVEDRVMRRTSSAGPSSAGRAAIIDLLEVQDRRLVEAGYSEFRRQGYGASVQILANHSVLPQAFFERVEDCTELIDSEIVDNNRLLWLLFK</sequence>
<gene>
    <name evidence="3" type="ORF">C2S53_003042</name>
</gene>
<dbReference type="Pfam" id="PF09331">
    <property type="entry name" value="DUF1985"/>
    <property type="match status" value="1"/>
</dbReference>
<dbReference type="InterPro" id="IPR015410">
    <property type="entry name" value="DUF1985"/>
</dbReference>
<dbReference type="Proteomes" id="UP001190926">
    <property type="component" value="Unassembled WGS sequence"/>
</dbReference>
<accession>A0AAD4JQI3</accession>
<protein>
    <recommendedName>
        <fullName evidence="2">DUF1985 domain-containing protein</fullName>
    </recommendedName>
</protein>
<name>A0AAD4JQI3_PERFH</name>
<proteinExistence type="predicted"/>
<evidence type="ECO:0000313" key="4">
    <source>
        <dbReference type="Proteomes" id="UP001190926"/>
    </source>
</evidence>
<feature type="domain" description="DUF1985" evidence="2">
    <location>
        <begin position="98"/>
        <end position="218"/>
    </location>
</feature>
<feature type="compositionally biased region" description="Basic and acidic residues" evidence="1">
    <location>
        <begin position="360"/>
        <end position="371"/>
    </location>
</feature>
<feature type="compositionally biased region" description="Polar residues" evidence="1">
    <location>
        <begin position="350"/>
        <end position="359"/>
    </location>
</feature>
<feature type="region of interest" description="Disordered" evidence="1">
    <location>
        <begin position="350"/>
        <end position="403"/>
    </location>
</feature>
<evidence type="ECO:0000256" key="1">
    <source>
        <dbReference type="SAM" id="MobiDB-lite"/>
    </source>
</evidence>
<dbReference type="PANTHER" id="PTHR48449:SF1">
    <property type="entry name" value="DUF1985 DOMAIN-CONTAINING PROTEIN"/>
    <property type="match status" value="1"/>
</dbReference>
<evidence type="ECO:0000259" key="2">
    <source>
        <dbReference type="Pfam" id="PF09331"/>
    </source>
</evidence>
<feature type="compositionally biased region" description="Basic and acidic residues" evidence="1">
    <location>
        <begin position="384"/>
        <end position="395"/>
    </location>
</feature>
<dbReference type="AlphaFoldDB" id="A0AAD4JQI3"/>
<keyword evidence="4" id="KW-1185">Reference proteome</keyword>
<evidence type="ECO:0000313" key="3">
    <source>
        <dbReference type="EMBL" id="KAH6837255.1"/>
    </source>
</evidence>
<reference evidence="3 4" key="1">
    <citation type="journal article" date="2021" name="Nat. Commun.">
        <title>Incipient diploidization of the medicinal plant Perilla within 10,000 years.</title>
        <authorList>
            <person name="Zhang Y."/>
            <person name="Shen Q."/>
            <person name="Leng L."/>
            <person name="Zhang D."/>
            <person name="Chen S."/>
            <person name="Shi Y."/>
            <person name="Ning Z."/>
            <person name="Chen S."/>
        </authorList>
    </citation>
    <scope>NUCLEOTIDE SEQUENCE [LARGE SCALE GENOMIC DNA]</scope>
    <source>
        <strain evidence="4">cv. PC099</strain>
    </source>
</reference>
<dbReference type="EMBL" id="SDAM02000018">
    <property type="protein sequence ID" value="KAH6837255.1"/>
    <property type="molecule type" value="Genomic_DNA"/>
</dbReference>